<accession>A0A0M3KGC8</accession>
<sequence length="454" mass="49855">MQYLRWMKTFSGNLPANGPMIASKQETVQITAASEAPERILNETTKTLENDDPVGLNISVKIGPLYSFKINQNPNGSHSPPVIPPVNAEKETNSDRREKKAESDATKSTTKSNSKTKEIESEGTTKKTKSEGTTKKTESKGTTKKMESDGTTKKTESEGTTSAIIYETTHGSTVTSTHGFTAAPDLPTQIDNWTKNLAPSSRVEISVRVEANSSYSFSVTDVVDAKPTKQIQVKVTMCNANESDAQLVNSSKDGLYEISATEIQRFIIKFNCSHKSRVRRSSGKRDYQMDLFIYADKGSTSKNITIVGTLTPQNQNGSTPPPTTDRSSTAAPDLPTQIGNWTKNLAPSGRVEISFRVEANSSYSFSVTDVVDAKPTKQIQVKVTMCNANESDAQLVNSSKDGLYEISATEIQRFIIKFNCSHKSRVRRSSGKRDYQMDLFIYADKGSTSKNITI</sequence>
<evidence type="ECO:0000256" key="1">
    <source>
        <dbReference type="SAM" id="MobiDB-lite"/>
    </source>
</evidence>
<keyword evidence="3" id="KW-1185">Reference proteome</keyword>
<feature type="region of interest" description="Disordered" evidence="1">
    <location>
        <begin position="71"/>
        <end position="161"/>
    </location>
</feature>
<dbReference type="EMBL" id="UYRR01037215">
    <property type="protein sequence ID" value="VDK69561.1"/>
    <property type="molecule type" value="Genomic_DNA"/>
</dbReference>
<dbReference type="Proteomes" id="UP000267096">
    <property type="component" value="Unassembled WGS sequence"/>
</dbReference>
<protein>
    <submittedName>
        <fullName evidence="4">Cadherin domain-containing protein</fullName>
    </submittedName>
</protein>
<reference evidence="4" key="1">
    <citation type="submission" date="2017-02" db="UniProtKB">
        <authorList>
            <consortium name="WormBaseParasite"/>
        </authorList>
    </citation>
    <scope>IDENTIFICATION</scope>
</reference>
<evidence type="ECO:0000313" key="4">
    <source>
        <dbReference type="WBParaSite" id="ASIM_0002004101-mRNA-1"/>
    </source>
</evidence>
<proteinExistence type="predicted"/>
<evidence type="ECO:0000313" key="2">
    <source>
        <dbReference type="EMBL" id="VDK69561.1"/>
    </source>
</evidence>
<reference evidence="2 3" key="2">
    <citation type="submission" date="2018-11" db="EMBL/GenBank/DDBJ databases">
        <authorList>
            <consortium name="Pathogen Informatics"/>
        </authorList>
    </citation>
    <scope>NUCLEOTIDE SEQUENCE [LARGE SCALE GENOMIC DNA]</scope>
</reference>
<dbReference type="AlphaFoldDB" id="A0A0M3KGC8"/>
<feature type="region of interest" description="Disordered" evidence="1">
    <location>
        <begin position="309"/>
        <end position="339"/>
    </location>
</feature>
<feature type="compositionally biased region" description="Basic and acidic residues" evidence="1">
    <location>
        <begin position="88"/>
        <end position="105"/>
    </location>
</feature>
<dbReference type="WBParaSite" id="ASIM_0002004101-mRNA-1">
    <property type="protein sequence ID" value="ASIM_0002004101-mRNA-1"/>
    <property type="gene ID" value="ASIM_0002004101"/>
</dbReference>
<name>A0A0M3KGC8_ANISI</name>
<organism evidence="4">
    <name type="scientific">Anisakis simplex</name>
    <name type="common">Herring worm</name>
    <dbReference type="NCBI Taxonomy" id="6269"/>
    <lineage>
        <taxon>Eukaryota</taxon>
        <taxon>Metazoa</taxon>
        <taxon>Ecdysozoa</taxon>
        <taxon>Nematoda</taxon>
        <taxon>Chromadorea</taxon>
        <taxon>Rhabditida</taxon>
        <taxon>Spirurina</taxon>
        <taxon>Ascaridomorpha</taxon>
        <taxon>Ascaridoidea</taxon>
        <taxon>Anisakidae</taxon>
        <taxon>Anisakis</taxon>
        <taxon>Anisakis simplex complex</taxon>
    </lineage>
</organism>
<evidence type="ECO:0000313" key="3">
    <source>
        <dbReference type="Proteomes" id="UP000267096"/>
    </source>
</evidence>
<feature type="compositionally biased region" description="Basic and acidic residues" evidence="1">
    <location>
        <begin position="115"/>
        <end position="157"/>
    </location>
</feature>
<gene>
    <name evidence="2" type="ORF">ASIM_LOCUS19427</name>
</gene>